<name>A0A2J8V9E8_PONAB</name>
<evidence type="ECO:0000313" key="2">
    <source>
        <dbReference type="EMBL" id="PNJ54148.1"/>
    </source>
</evidence>
<dbReference type="AlphaFoldDB" id="A0A2J8V9E8"/>
<comment type="caution">
    <text evidence="2">The sequence shown here is derived from an EMBL/GenBank/DDBJ whole genome shotgun (WGS) entry which is preliminary data.</text>
</comment>
<protein>
    <submittedName>
        <fullName evidence="2">TTC6 isoform 1</fullName>
    </submittedName>
</protein>
<proteinExistence type="predicted"/>
<dbReference type="EMBL" id="NDHI03003427">
    <property type="protein sequence ID" value="PNJ54148.1"/>
    <property type="molecule type" value="Genomic_DNA"/>
</dbReference>
<evidence type="ECO:0000256" key="1">
    <source>
        <dbReference type="SAM" id="MobiDB-lite"/>
    </source>
</evidence>
<reference evidence="2" key="1">
    <citation type="submission" date="2017-12" db="EMBL/GenBank/DDBJ databases">
        <title>High-resolution comparative analysis of great ape genomes.</title>
        <authorList>
            <person name="Pollen A."/>
            <person name="Hastie A."/>
            <person name="Hormozdiari F."/>
            <person name="Dougherty M."/>
            <person name="Liu R."/>
            <person name="Chaisson M."/>
            <person name="Hoppe E."/>
            <person name="Hill C."/>
            <person name="Pang A."/>
            <person name="Hillier L."/>
            <person name="Baker C."/>
            <person name="Armstrong J."/>
            <person name="Shendure J."/>
            <person name="Paten B."/>
            <person name="Wilson R."/>
            <person name="Chao H."/>
            <person name="Schneider V."/>
            <person name="Ventura M."/>
            <person name="Kronenberg Z."/>
            <person name="Murali S."/>
            <person name="Gordon D."/>
            <person name="Cantsilieris S."/>
            <person name="Munson K."/>
            <person name="Nelson B."/>
            <person name="Raja A."/>
            <person name="Underwood J."/>
            <person name="Diekhans M."/>
            <person name="Fiddes I."/>
            <person name="Haussler D."/>
            <person name="Eichler E."/>
        </authorList>
    </citation>
    <scope>NUCLEOTIDE SEQUENCE [LARGE SCALE GENOMIC DNA]</scope>
    <source>
        <strain evidence="2">Susie</strain>
    </source>
</reference>
<feature type="region of interest" description="Disordered" evidence="1">
    <location>
        <begin position="1"/>
        <end position="23"/>
    </location>
</feature>
<accession>A0A2J8V9E8</accession>
<feature type="non-terminal residue" evidence="2">
    <location>
        <position position="38"/>
    </location>
</feature>
<sequence>MKAQSTASMPRARPAPRAFLAPQPGHRECTLRLKALRC</sequence>
<organism evidence="2">
    <name type="scientific">Pongo abelii</name>
    <name type="common">Sumatran orangutan</name>
    <name type="synonym">Pongo pygmaeus abelii</name>
    <dbReference type="NCBI Taxonomy" id="9601"/>
    <lineage>
        <taxon>Eukaryota</taxon>
        <taxon>Metazoa</taxon>
        <taxon>Chordata</taxon>
        <taxon>Craniata</taxon>
        <taxon>Vertebrata</taxon>
        <taxon>Euteleostomi</taxon>
        <taxon>Mammalia</taxon>
        <taxon>Eutheria</taxon>
        <taxon>Euarchontoglires</taxon>
        <taxon>Primates</taxon>
        <taxon>Haplorrhini</taxon>
        <taxon>Catarrhini</taxon>
        <taxon>Hominidae</taxon>
        <taxon>Pongo</taxon>
    </lineage>
</organism>
<gene>
    <name evidence="2" type="ORF">CR201_G0020802</name>
</gene>